<keyword evidence="1" id="KW-0812">Transmembrane</keyword>
<dbReference type="Proteomes" id="UP001343492">
    <property type="component" value="Unassembled WGS sequence"/>
</dbReference>
<name>A0ABU7GFB2_9SPHN</name>
<feature type="transmembrane region" description="Helical" evidence="1">
    <location>
        <begin position="61"/>
        <end position="83"/>
    </location>
</feature>
<organism evidence="2 3">
    <name type="scientific">Altererythrobacter litoralis</name>
    <dbReference type="NCBI Taxonomy" id="3113904"/>
    <lineage>
        <taxon>Bacteria</taxon>
        <taxon>Pseudomonadati</taxon>
        <taxon>Pseudomonadota</taxon>
        <taxon>Alphaproteobacteria</taxon>
        <taxon>Sphingomonadales</taxon>
        <taxon>Erythrobacteraceae</taxon>
        <taxon>Altererythrobacter</taxon>
    </lineage>
</organism>
<keyword evidence="3" id="KW-1185">Reference proteome</keyword>
<evidence type="ECO:0000313" key="3">
    <source>
        <dbReference type="Proteomes" id="UP001343492"/>
    </source>
</evidence>
<keyword evidence="1" id="KW-1133">Transmembrane helix</keyword>
<keyword evidence="1" id="KW-0472">Membrane</keyword>
<feature type="transmembrane region" description="Helical" evidence="1">
    <location>
        <begin position="35"/>
        <end position="55"/>
    </location>
</feature>
<gene>
    <name evidence="2" type="ORF">VRS74_07920</name>
</gene>
<reference evidence="2 3" key="1">
    <citation type="submission" date="2024-01" db="EMBL/GenBank/DDBJ databases">
        <title>The genome sequence of Erythrobacteraceae sp. strain 1XM1-14.</title>
        <authorList>
            <person name="Liu Y."/>
        </authorList>
    </citation>
    <scope>NUCLEOTIDE SEQUENCE [LARGE SCALE GENOMIC DNA]</scope>
    <source>
        <strain evidence="2 3">1XM1-14</strain>
    </source>
</reference>
<evidence type="ECO:0000256" key="1">
    <source>
        <dbReference type="SAM" id="Phobius"/>
    </source>
</evidence>
<feature type="transmembrane region" description="Helical" evidence="1">
    <location>
        <begin position="119"/>
        <end position="138"/>
    </location>
</feature>
<protein>
    <submittedName>
        <fullName evidence="2">Uncharacterized protein</fullName>
    </submittedName>
</protein>
<dbReference type="EMBL" id="JAZDQV010000006">
    <property type="protein sequence ID" value="MEE1877605.1"/>
    <property type="molecule type" value="Genomic_DNA"/>
</dbReference>
<evidence type="ECO:0000313" key="2">
    <source>
        <dbReference type="EMBL" id="MEE1877605.1"/>
    </source>
</evidence>
<sequence length="140" mass="14549">MSKLIAPELIAEKATIVDAPHVPTTVDRTFELPTALYGTTVACYLGFIALMAGAFGAPALIIPMVIFAFIIVAGFGVPAIWATMQGTGAKPAMGAGQFANRGIMTHTGRLKPRDAAAQVLVLPVLVFLWGLAVVTIAATI</sequence>
<accession>A0ABU7GFB2</accession>
<proteinExistence type="predicted"/>
<dbReference type="RefSeq" id="WP_354144704.1">
    <property type="nucleotide sequence ID" value="NZ_JAZDQV010000006.1"/>
</dbReference>
<comment type="caution">
    <text evidence="2">The sequence shown here is derived from an EMBL/GenBank/DDBJ whole genome shotgun (WGS) entry which is preliminary data.</text>
</comment>